<dbReference type="AlphaFoldDB" id="A0A1G2F0Y8"/>
<reference evidence="2 3" key="1">
    <citation type="journal article" date="2016" name="Nat. Commun.">
        <title>Thousands of microbial genomes shed light on interconnected biogeochemical processes in an aquifer system.</title>
        <authorList>
            <person name="Anantharaman K."/>
            <person name="Brown C.T."/>
            <person name="Hug L.A."/>
            <person name="Sharon I."/>
            <person name="Castelle C.J."/>
            <person name="Probst A.J."/>
            <person name="Thomas B.C."/>
            <person name="Singh A."/>
            <person name="Wilkins M.J."/>
            <person name="Karaoz U."/>
            <person name="Brodie E.L."/>
            <person name="Williams K.H."/>
            <person name="Hubbard S.S."/>
            <person name="Banfield J.F."/>
        </authorList>
    </citation>
    <scope>NUCLEOTIDE SEQUENCE [LARGE SCALE GENOMIC DNA]</scope>
</reference>
<keyword evidence="1" id="KW-1133">Transmembrane helix</keyword>
<sequence length="95" mass="11095">MKFYFKNFFKIFSKSPVYYWSYFLIFIFSLFIIVVLFGVYEFRKISKTSIKPIAAPSEPRIKIPNKAALNKAIEIINQKEADLKKAADILPPKNP</sequence>
<evidence type="ECO:0000313" key="3">
    <source>
        <dbReference type="Proteomes" id="UP000176787"/>
    </source>
</evidence>
<comment type="caution">
    <text evidence="2">The sequence shown here is derived from an EMBL/GenBank/DDBJ whole genome shotgun (WGS) entry which is preliminary data.</text>
</comment>
<feature type="transmembrane region" description="Helical" evidence="1">
    <location>
        <begin position="20"/>
        <end position="40"/>
    </location>
</feature>
<keyword evidence="1" id="KW-0472">Membrane</keyword>
<organism evidence="2 3">
    <name type="scientific">Candidatus Niyogibacteria bacterium RIFCSPLOWO2_12_FULL_41_13</name>
    <dbReference type="NCBI Taxonomy" id="1801726"/>
    <lineage>
        <taxon>Bacteria</taxon>
        <taxon>Candidatus Niyogiibacteriota</taxon>
    </lineage>
</organism>
<protein>
    <submittedName>
        <fullName evidence="2">Uncharacterized protein</fullName>
    </submittedName>
</protein>
<evidence type="ECO:0000313" key="2">
    <source>
        <dbReference type="EMBL" id="OGZ31734.1"/>
    </source>
</evidence>
<dbReference type="Proteomes" id="UP000176787">
    <property type="component" value="Unassembled WGS sequence"/>
</dbReference>
<dbReference type="STRING" id="1801726.A3H02_01565"/>
<accession>A0A1G2F0Y8</accession>
<gene>
    <name evidence="2" type="ORF">A3H02_01565</name>
</gene>
<keyword evidence="1" id="KW-0812">Transmembrane</keyword>
<dbReference type="EMBL" id="MHMS01000022">
    <property type="protein sequence ID" value="OGZ31734.1"/>
    <property type="molecule type" value="Genomic_DNA"/>
</dbReference>
<proteinExistence type="predicted"/>
<name>A0A1G2F0Y8_9BACT</name>
<evidence type="ECO:0000256" key="1">
    <source>
        <dbReference type="SAM" id="Phobius"/>
    </source>
</evidence>